<dbReference type="AlphaFoldDB" id="A0A813FPA3"/>
<evidence type="ECO:0008006" key="4">
    <source>
        <dbReference type="Google" id="ProtNLM"/>
    </source>
</evidence>
<name>A0A813FPA3_POLGL</name>
<gene>
    <name evidence="2" type="ORF">PGLA1383_LOCUS33262</name>
</gene>
<reference evidence="2" key="1">
    <citation type="submission" date="2021-02" db="EMBL/GenBank/DDBJ databases">
        <authorList>
            <person name="Dougan E. K."/>
            <person name="Rhodes N."/>
            <person name="Thang M."/>
            <person name="Chan C."/>
        </authorList>
    </citation>
    <scope>NUCLEOTIDE SEQUENCE</scope>
</reference>
<feature type="compositionally biased region" description="Pro residues" evidence="1">
    <location>
        <begin position="222"/>
        <end position="232"/>
    </location>
</feature>
<feature type="region of interest" description="Disordered" evidence="1">
    <location>
        <begin position="211"/>
        <end position="249"/>
    </location>
</feature>
<keyword evidence="3" id="KW-1185">Reference proteome</keyword>
<proteinExistence type="predicted"/>
<evidence type="ECO:0000313" key="3">
    <source>
        <dbReference type="Proteomes" id="UP000654075"/>
    </source>
</evidence>
<dbReference type="EMBL" id="CAJNNV010025657">
    <property type="protein sequence ID" value="CAE8615549.1"/>
    <property type="molecule type" value="Genomic_DNA"/>
</dbReference>
<accession>A0A813FPA3</accession>
<sequence length="462" mass="47999">MEPQGQKGFQARSRSTSAGSSPGTSSAGTSLNNSPQFPRVSVASLPEIEYPGSRALDAAKLAASLGLPDMDHPAAPWLVRGTFVDGEGLKPSSSIFDGFFDERQSKSCPASSLFAPPGLEFLTNPVDVPAKSGLPEFDYPAPDAIRNTFLDDGWHPSSMLDGFFHERQSKSCPTSGIGAPPGLSDDDQDEAYNMYKAEGDDIFITASDYGSWQQQERGAAPSAPPASEPPTFTPTVASSNGKCMLPPPPAEAPVLPPAAVRAVARSPEKSAAFCGVPRGPPPPPPAGPPLLAAVADLLGSASHLPPQRCPGQPLPVALSQLLCLSQPILASQPTFSAPTAGSFTLSTTPPPPALPPKMALAPPVESGISGPLPGMPALGSAQLPTLGSAAHYCGGCKPCAFLYSRGCASGPACSFCHLCPPGEKKQRQKEKHFVAKNRFQQGQWEFSEAYAAAARYPMACVA</sequence>
<feature type="region of interest" description="Disordered" evidence="1">
    <location>
        <begin position="1"/>
        <end position="38"/>
    </location>
</feature>
<feature type="compositionally biased region" description="Low complexity" evidence="1">
    <location>
        <begin position="11"/>
        <end position="30"/>
    </location>
</feature>
<organism evidence="2 3">
    <name type="scientific">Polarella glacialis</name>
    <name type="common">Dinoflagellate</name>
    <dbReference type="NCBI Taxonomy" id="89957"/>
    <lineage>
        <taxon>Eukaryota</taxon>
        <taxon>Sar</taxon>
        <taxon>Alveolata</taxon>
        <taxon>Dinophyceae</taxon>
        <taxon>Suessiales</taxon>
        <taxon>Suessiaceae</taxon>
        <taxon>Polarella</taxon>
    </lineage>
</organism>
<evidence type="ECO:0000256" key="1">
    <source>
        <dbReference type="SAM" id="MobiDB-lite"/>
    </source>
</evidence>
<dbReference type="Proteomes" id="UP000654075">
    <property type="component" value="Unassembled WGS sequence"/>
</dbReference>
<protein>
    <recommendedName>
        <fullName evidence="4">C3H1-type domain-containing protein</fullName>
    </recommendedName>
</protein>
<comment type="caution">
    <text evidence="2">The sequence shown here is derived from an EMBL/GenBank/DDBJ whole genome shotgun (WGS) entry which is preliminary data.</text>
</comment>
<feature type="region of interest" description="Disordered" evidence="1">
    <location>
        <begin position="170"/>
        <end position="189"/>
    </location>
</feature>
<evidence type="ECO:0000313" key="2">
    <source>
        <dbReference type="EMBL" id="CAE8615549.1"/>
    </source>
</evidence>